<dbReference type="SUPFAM" id="SSF53474">
    <property type="entry name" value="alpha/beta-Hydrolases"/>
    <property type="match status" value="1"/>
</dbReference>
<dbReference type="OrthoDB" id="9767239at2"/>
<keyword evidence="2" id="KW-1185">Reference proteome</keyword>
<dbReference type="Proteomes" id="UP000284605">
    <property type="component" value="Unassembled WGS sequence"/>
</dbReference>
<comment type="caution">
    <text evidence="1">The sequence shown here is derived from an EMBL/GenBank/DDBJ whole genome shotgun (WGS) entry which is preliminary data.</text>
</comment>
<dbReference type="AlphaFoldDB" id="A0A418WEM6"/>
<evidence type="ECO:0000313" key="2">
    <source>
        <dbReference type="Proteomes" id="UP000284605"/>
    </source>
</evidence>
<name>A0A418WEM6_9PROT</name>
<protein>
    <submittedName>
        <fullName evidence="1">Uncharacterized protein</fullName>
    </submittedName>
</protein>
<organism evidence="1 2">
    <name type="scientific">Oleomonas cavernae</name>
    <dbReference type="NCBI Taxonomy" id="2320859"/>
    <lineage>
        <taxon>Bacteria</taxon>
        <taxon>Pseudomonadati</taxon>
        <taxon>Pseudomonadota</taxon>
        <taxon>Alphaproteobacteria</taxon>
        <taxon>Acetobacterales</taxon>
        <taxon>Acetobacteraceae</taxon>
        <taxon>Oleomonas</taxon>
    </lineage>
</organism>
<dbReference type="EMBL" id="QYUK01000011">
    <property type="protein sequence ID" value="RJF88452.1"/>
    <property type="molecule type" value="Genomic_DNA"/>
</dbReference>
<gene>
    <name evidence="1" type="ORF">D3874_16700</name>
</gene>
<reference evidence="1 2" key="1">
    <citation type="submission" date="2018-09" db="EMBL/GenBank/DDBJ databases">
        <authorList>
            <person name="Zhu H."/>
        </authorList>
    </citation>
    <scope>NUCLEOTIDE SEQUENCE [LARGE SCALE GENOMIC DNA]</scope>
    <source>
        <strain evidence="1 2">K1W22B-8</strain>
    </source>
</reference>
<evidence type="ECO:0000313" key="1">
    <source>
        <dbReference type="EMBL" id="RJF88452.1"/>
    </source>
</evidence>
<dbReference type="RefSeq" id="WP_119779087.1">
    <property type="nucleotide sequence ID" value="NZ_QYUK01000011.1"/>
</dbReference>
<dbReference type="InterPro" id="IPR029058">
    <property type="entry name" value="AB_hydrolase_fold"/>
</dbReference>
<sequence length="147" mass="15313">MALILMAGYPDLIAGGGVFGSLPVGQSSVVLTAPVAMAGIGTSEPEALAARITGQTDWRGPWPVLSVWQGQDDPMVAPSNGPRVRDQWRGLMGLADVAPTVDRIGPYRRETWVGPDGRGLLQYVALDDIGHSVPVAAAAGCGRKPRG</sequence>
<proteinExistence type="predicted"/>
<accession>A0A418WEM6</accession>